<evidence type="ECO:0000313" key="2">
    <source>
        <dbReference type="Proteomes" id="UP000071859"/>
    </source>
</evidence>
<dbReference type="EMBL" id="FCOX02000012">
    <property type="protein sequence ID" value="SAK70287.1"/>
    <property type="molecule type" value="Genomic_DNA"/>
</dbReference>
<dbReference type="AlphaFoldDB" id="A0A158BLV1"/>
<accession>A0A158BLV1</accession>
<comment type="caution">
    <text evidence="1">The sequence shown here is derived from an EMBL/GenBank/DDBJ whole genome shotgun (WGS) entry which is preliminary data.</text>
</comment>
<organism evidence="1 2">
    <name type="scientific">Caballeronia calidae</name>
    <dbReference type="NCBI Taxonomy" id="1777139"/>
    <lineage>
        <taxon>Bacteria</taxon>
        <taxon>Pseudomonadati</taxon>
        <taxon>Pseudomonadota</taxon>
        <taxon>Betaproteobacteria</taxon>
        <taxon>Burkholderiales</taxon>
        <taxon>Burkholderiaceae</taxon>
        <taxon>Caballeronia</taxon>
    </lineage>
</organism>
<dbReference type="Proteomes" id="UP000071859">
    <property type="component" value="Unassembled WGS sequence"/>
</dbReference>
<reference evidence="1" key="1">
    <citation type="submission" date="2016-01" db="EMBL/GenBank/DDBJ databases">
        <authorList>
            <person name="Peeters C."/>
        </authorList>
    </citation>
    <scope>NUCLEOTIDE SEQUENCE</scope>
    <source>
        <strain evidence="1">LMG 29321</strain>
    </source>
</reference>
<evidence type="ECO:0000313" key="1">
    <source>
        <dbReference type="EMBL" id="SAK70287.1"/>
    </source>
</evidence>
<protein>
    <submittedName>
        <fullName evidence="1">Uncharacterized protein</fullName>
    </submittedName>
</protein>
<name>A0A158BLV1_9BURK</name>
<gene>
    <name evidence="1" type="ORF">AWB78_02752</name>
</gene>
<proteinExistence type="predicted"/>
<keyword evidence="2" id="KW-1185">Reference proteome</keyword>
<sequence length="67" mass="7342">MAVRQGTDVVVYVAADAWSAPTVAASIRQNPNLSECTPYSATIPSAFMPESSYPITQFYPEPLTIRY</sequence>